<sequence>MAQPVLSALNIYPLKSASGISLKNTEMEQRGLPHDRRWMVVDDSGQFMTQRTVPRMALVQTQLVNQTLTLNAPGMPELCLPLLPKKDVSEEVEIWGDRCEAWVANQQSTRWISEYLGKNCKIVFMPDNSNRPVDPDYSLGDHQIAFSDAFPLLLISEASLKDLNRRLPETFSMNRFRPNLVVNNTEPYEEDTWKLIKIGDCELQIVKPCSRCVLTTVDPETGEFSGKEPLRTLASYRKQNGKVLFGQNLIAQKLERLEVGMLVKIITQT</sequence>
<proteinExistence type="predicted"/>
<dbReference type="InterPro" id="IPR005302">
    <property type="entry name" value="MoCF_Sase_C"/>
</dbReference>
<reference evidence="2" key="1">
    <citation type="submission" date="2018-05" db="EMBL/GenBank/DDBJ databases">
        <authorList>
            <person name="Lanie J.A."/>
            <person name="Ng W.-L."/>
            <person name="Kazmierczak K.M."/>
            <person name="Andrzejewski T.M."/>
            <person name="Davidsen T.M."/>
            <person name="Wayne K.J."/>
            <person name="Tettelin H."/>
            <person name="Glass J.I."/>
            <person name="Rusch D."/>
            <person name="Podicherti R."/>
            <person name="Tsui H.-C.T."/>
            <person name="Winkler M.E."/>
        </authorList>
    </citation>
    <scope>NUCLEOTIDE SEQUENCE</scope>
</reference>
<dbReference type="InterPro" id="IPR011037">
    <property type="entry name" value="Pyrv_Knase-like_insert_dom_sf"/>
</dbReference>
<dbReference type="EMBL" id="UINC01004053">
    <property type="protein sequence ID" value="SVA11413.1"/>
    <property type="molecule type" value="Genomic_DNA"/>
</dbReference>
<dbReference type="GO" id="GO:0003824">
    <property type="term" value="F:catalytic activity"/>
    <property type="evidence" value="ECO:0007669"/>
    <property type="project" value="InterPro"/>
</dbReference>
<accession>A0A381TBZ4</accession>
<dbReference type="Pfam" id="PF03476">
    <property type="entry name" value="MOSC_N"/>
    <property type="match status" value="1"/>
</dbReference>
<dbReference type="GO" id="GO:0030170">
    <property type="term" value="F:pyridoxal phosphate binding"/>
    <property type="evidence" value="ECO:0007669"/>
    <property type="project" value="InterPro"/>
</dbReference>
<dbReference type="PANTHER" id="PTHR14237:SF19">
    <property type="entry name" value="MITOCHONDRIAL AMIDOXIME REDUCING COMPONENT 1"/>
    <property type="match status" value="1"/>
</dbReference>
<name>A0A381TBZ4_9ZZZZ</name>
<evidence type="ECO:0000259" key="1">
    <source>
        <dbReference type="PROSITE" id="PS51340"/>
    </source>
</evidence>
<organism evidence="2">
    <name type="scientific">marine metagenome</name>
    <dbReference type="NCBI Taxonomy" id="408172"/>
    <lineage>
        <taxon>unclassified sequences</taxon>
        <taxon>metagenomes</taxon>
        <taxon>ecological metagenomes</taxon>
    </lineage>
</organism>
<dbReference type="AlphaFoldDB" id="A0A381TBZ4"/>
<protein>
    <recommendedName>
        <fullName evidence="1">MOSC domain-containing protein</fullName>
    </recommendedName>
</protein>
<dbReference type="PANTHER" id="PTHR14237">
    <property type="entry name" value="MOLYBDOPTERIN COFACTOR SULFURASE MOSC"/>
    <property type="match status" value="1"/>
</dbReference>
<feature type="domain" description="MOSC" evidence="1">
    <location>
        <begin position="125"/>
        <end position="266"/>
    </location>
</feature>
<dbReference type="SUPFAM" id="SSF141673">
    <property type="entry name" value="MOSC N-terminal domain-like"/>
    <property type="match status" value="1"/>
</dbReference>
<evidence type="ECO:0000313" key="2">
    <source>
        <dbReference type="EMBL" id="SVA11413.1"/>
    </source>
</evidence>
<dbReference type="SUPFAM" id="SSF50800">
    <property type="entry name" value="PK beta-barrel domain-like"/>
    <property type="match status" value="1"/>
</dbReference>
<dbReference type="PROSITE" id="PS51340">
    <property type="entry name" value="MOSC"/>
    <property type="match status" value="1"/>
</dbReference>
<dbReference type="Pfam" id="PF03473">
    <property type="entry name" value="MOSC"/>
    <property type="match status" value="1"/>
</dbReference>
<gene>
    <name evidence="2" type="ORF">METZ01_LOCUS64267</name>
</gene>
<dbReference type="GO" id="GO:0030151">
    <property type="term" value="F:molybdenum ion binding"/>
    <property type="evidence" value="ECO:0007669"/>
    <property type="project" value="InterPro"/>
</dbReference>
<dbReference type="InterPro" id="IPR005303">
    <property type="entry name" value="MOCOS_middle"/>
</dbReference>